<gene>
    <name evidence="1" type="ORF">DI628_05895</name>
</gene>
<proteinExistence type="predicted"/>
<dbReference type="Proteomes" id="UP000320948">
    <property type="component" value="Unassembled WGS sequence"/>
</dbReference>
<evidence type="ECO:0000313" key="1">
    <source>
        <dbReference type="EMBL" id="TKW60439.1"/>
    </source>
</evidence>
<protein>
    <submittedName>
        <fullName evidence="1">Uncharacterized protein</fullName>
    </submittedName>
</protein>
<dbReference type="AlphaFoldDB" id="A0A6N4R9G0"/>
<evidence type="ECO:0000313" key="2">
    <source>
        <dbReference type="Proteomes" id="UP000320948"/>
    </source>
</evidence>
<dbReference type="EMBL" id="VAFM01000002">
    <property type="protein sequence ID" value="TKW60439.1"/>
    <property type="molecule type" value="Genomic_DNA"/>
</dbReference>
<organism evidence="1 2">
    <name type="scientific">Blastochloris viridis</name>
    <name type="common">Rhodopseudomonas viridis</name>
    <dbReference type="NCBI Taxonomy" id="1079"/>
    <lineage>
        <taxon>Bacteria</taxon>
        <taxon>Pseudomonadati</taxon>
        <taxon>Pseudomonadota</taxon>
        <taxon>Alphaproteobacteria</taxon>
        <taxon>Hyphomicrobiales</taxon>
        <taxon>Blastochloridaceae</taxon>
        <taxon>Blastochloris</taxon>
    </lineage>
</organism>
<sequence length="211" mass="22986">MRLRSFVIGSLIVAAFLTFLNVSQNRALQGRLDTIQTQLRSLDTSYEVKRVTAAFLADPYNVDKRVCGSPNALCELAGKPEVLVIGTHDLLWEALDASAMLNASGNVPRDLRMSLDHARQALASSLGEIGIGSANTDPYGMTIDLYRRVMAAGLVCQQVKTVPCTGGLPQNVHSSLIHLLQLVHDRGPTQNPYEISPYVPVLEYALTILKV</sequence>
<comment type="caution">
    <text evidence="1">The sequence shown here is derived from an EMBL/GenBank/DDBJ whole genome shotgun (WGS) entry which is preliminary data.</text>
</comment>
<reference evidence="1 2" key="1">
    <citation type="journal article" date="2017" name="Nat. Commun.">
        <title>In situ click chemistry generation of cyclooxygenase-2 inhibitors.</title>
        <authorList>
            <person name="Bhardwaj A."/>
            <person name="Kaur J."/>
            <person name="Wuest M."/>
            <person name="Wuest F."/>
        </authorList>
    </citation>
    <scope>NUCLEOTIDE SEQUENCE [LARGE SCALE GENOMIC DNA]</scope>
    <source>
        <strain evidence="1">S2_018_000_R2_106</strain>
    </source>
</reference>
<name>A0A6N4R9G0_BLAVI</name>
<accession>A0A6N4R9G0</accession>